<evidence type="ECO:0000313" key="2">
    <source>
        <dbReference type="Proteomes" id="UP001164539"/>
    </source>
</evidence>
<comment type="caution">
    <text evidence="1">The sequence shown here is derived from an EMBL/GenBank/DDBJ whole genome shotgun (WGS) entry which is preliminary data.</text>
</comment>
<gene>
    <name evidence="1" type="ORF">OWV82_007559</name>
</gene>
<keyword evidence="2" id="KW-1185">Reference proteome</keyword>
<accession>A0ACC1Y9F7</accession>
<organism evidence="1 2">
    <name type="scientific">Melia azedarach</name>
    <name type="common">Chinaberry tree</name>
    <dbReference type="NCBI Taxonomy" id="155640"/>
    <lineage>
        <taxon>Eukaryota</taxon>
        <taxon>Viridiplantae</taxon>
        <taxon>Streptophyta</taxon>
        <taxon>Embryophyta</taxon>
        <taxon>Tracheophyta</taxon>
        <taxon>Spermatophyta</taxon>
        <taxon>Magnoliopsida</taxon>
        <taxon>eudicotyledons</taxon>
        <taxon>Gunneridae</taxon>
        <taxon>Pentapetalae</taxon>
        <taxon>rosids</taxon>
        <taxon>malvids</taxon>
        <taxon>Sapindales</taxon>
        <taxon>Meliaceae</taxon>
        <taxon>Melia</taxon>
    </lineage>
</organism>
<dbReference type="Proteomes" id="UP001164539">
    <property type="component" value="Chromosome 4"/>
</dbReference>
<reference evidence="1 2" key="1">
    <citation type="journal article" date="2023" name="Science">
        <title>Complex scaffold remodeling in plant triterpene biosynthesis.</title>
        <authorList>
            <person name="De La Pena R."/>
            <person name="Hodgson H."/>
            <person name="Liu J.C."/>
            <person name="Stephenson M.J."/>
            <person name="Martin A.C."/>
            <person name="Owen C."/>
            <person name="Harkess A."/>
            <person name="Leebens-Mack J."/>
            <person name="Jimenez L.E."/>
            <person name="Osbourn A."/>
            <person name="Sattely E.S."/>
        </authorList>
    </citation>
    <scope>NUCLEOTIDE SEQUENCE [LARGE SCALE GENOMIC DNA]</scope>
    <source>
        <strain evidence="2">cv. JPN11</strain>
        <tissue evidence="1">Leaf</tissue>
    </source>
</reference>
<proteinExistence type="predicted"/>
<sequence>MDGLQILEVGAAVRVVAEDINGLLCHLADDGRAGCRSCNGRTGWRSCDGGARVRAATTTCGLEQWWRAGWSNGGVQVEVRRNNDHGSNRKAVGCRRFILFGVVVDLFYFGGCERRLLL</sequence>
<protein>
    <submittedName>
        <fullName evidence="1">Uncharacterized protein</fullName>
    </submittedName>
</protein>
<name>A0ACC1Y9F7_MELAZ</name>
<dbReference type="EMBL" id="CM051397">
    <property type="protein sequence ID" value="KAJ4719609.1"/>
    <property type="molecule type" value="Genomic_DNA"/>
</dbReference>
<evidence type="ECO:0000313" key="1">
    <source>
        <dbReference type="EMBL" id="KAJ4719609.1"/>
    </source>
</evidence>